<name>A0A5B9QSS6_9BACT</name>
<evidence type="ECO:0000313" key="2">
    <source>
        <dbReference type="Proteomes" id="UP000325286"/>
    </source>
</evidence>
<dbReference type="AlphaFoldDB" id="A0A5B9QSS6"/>
<protein>
    <submittedName>
        <fullName evidence="1">Uncharacterized protein</fullName>
    </submittedName>
</protein>
<organism evidence="1 2">
    <name type="scientific">Roseimaritima ulvae</name>
    <dbReference type="NCBI Taxonomy" id="980254"/>
    <lineage>
        <taxon>Bacteria</taxon>
        <taxon>Pseudomonadati</taxon>
        <taxon>Planctomycetota</taxon>
        <taxon>Planctomycetia</taxon>
        <taxon>Pirellulales</taxon>
        <taxon>Pirellulaceae</taxon>
        <taxon>Roseimaritima</taxon>
    </lineage>
</organism>
<proteinExistence type="predicted"/>
<evidence type="ECO:0000313" key="1">
    <source>
        <dbReference type="EMBL" id="QEG40780.1"/>
    </source>
</evidence>
<dbReference type="EMBL" id="CP042914">
    <property type="protein sequence ID" value="QEG40780.1"/>
    <property type="molecule type" value="Genomic_DNA"/>
</dbReference>
<reference evidence="1 2" key="1">
    <citation type="submission" date="2019-08" db="EMBL/GenBank/DDBJ databases">
        <title>Deep-cultivation of Planctomycetes and their phenomic and genomic characterization uncovers novel biology.</title>
        <authorList>
            <person name="Wiegand S."/>
            <person name="Jogler M."/>
            <person name="Boedeker C."/>
            <person name="Pinto D."/>
            <person name="Vollmers J."/>
            <person name="Rivas-Marin E."/>
            <person name="Kohn T."/>
            <person name="Peeters S.H."/>
            <person name="Heuer A."/>
            <person name="Rast P."/>
            <person name="Oberbeckmann S."/>
            <person name="Bunk B."/>
            <person name="Jeske O."/>
            <person name="Meyerdierks A."/>
            <person name="Storesund J.E."/>
            <person name="Kallscheuer N."/>
            <person name="Luecker S."/>
            <person name="Lage O.M."/>
            <person name="Pohl T."/>
            <person name="Merkel B.J."/>
            <person name="Hornburger P."/>
            <person name="Mueller R.-W."/>
            <person name="Bruemmer F."/>
            <person name="Labrenz M."/>
            <person name="Spormann A.M."/>
            <person name="Op den Camp H."/>
            <person name="Overmann J."/>
            <person name="Amann R."/>
            <person name="Jetten M.S.M."/>
            <person name="Mascher T."/>
            <person name="Medema M.H."/>
            <person name="Devos D.P."/>
            <person name="Kaster A.-K."/>
            <person name="Ovreas L."/>
            <person name="Rohde M."/>
            <person name="Galperin M.Y."/>
            <person name="Jogler C."/>
        </authorList>
    </citation>
    <scope>NUCLEOTIDE SEQUENCE [LARGE SCALE GENOMIC DNA]</scope>
    <source>
        <strain evidence="1 2">UC8</strain>
    </source>
</reference>
<sequence>MFLGSGLDSITMDDKTMQAWRKFLDPDLLRTNLISASLFLTGWELLRECVIEQPKGFFVVVHGDLSEDRQTYREEILCRDKSPFLASLAWFHEQGAVDDDDLTLVDLLYKYRCEIAHELPAIVMSDQEIDIPLFGRLVGLVDKIDRWWIREIECAINPLANGQAPYDVPDSEIHSGRMIVLSMMLQIATGDEEQANVWKNMLPEAGERPTWDAS</sequence>
<dbReference type="Proteomes" id="UP000325286">
    <property type="component" value="Chromosome"/>
</dbReference>
<accession>A0A5B9QSS6</accession>
<dbReference type="KEGG" id="rul:UC8_27980"/>
<keyword evidence="2" id="KW-1185">Reference proteome</keyword>
<gene>
    <name evidence="1" type="ORF">UC8_27980</name>
</gene>